<feature type="compositionally biased region" description="Basic and acidic residues" evidence="2">
    <location>
        <begin position="194"/>
        <end position="207"/>
    </location>
</feature>
<evidence type="ECO:0000313" key="4">
    <source>
        <dbReference type="EMBL" id="KIW62977.1"/>
    </source>
</evidence>
<sequence length="441" mass="48802">MLKRKREDSPGALDNEDGNLKLKVSRLKAKTGQGVKALHNALKLARGFERQKLGRRQKAASDAPQTLLRLREEVIVLKQLQLEKTAKTRLLKNLFKTKRIREHPTFIKAYGPEPVLDNVKPGAEANVVGRLFNSNPVKQALQEIMKSIYAVLGIPQTAPPGSAGTEKPVSKAAKDKPEPKLDGDFNGFSDSDVDDHADPRADQHLGSDEMDEEMLEYAEGRLASSGEDSDYDSTGIAPLSPRGKEIQSNGGERLAGREDLSLSPTPSESSEPADEGRPHAPHLRQKTSTTAFLPSLSLGGYYSGSDSEDDADRSRGPALPKQRKNRRGQRARQQIAELKYGENAKHLGKQKPQDTRSAGWDAKRGAVGQRNPLKDQFRKRIVPPKRMEDPSTARVGRTLHSDKPKSRDDQGPIHPSWEAAKRRKMQDQNQASFQGKKITFD</sequence>
<dbReference type="STRING" id="5601.A0A0D2DKQ5"/>
<feature type="compositionally biased region" description="Basic and acidic residues" evidence="2">
    <location>
        <begin position="168"/>
        <end position="183"/>
    </location>
</feature>
<dbReference type="EMBL" id="KN846962">
    <property type="protein sequence ID" value="KIW62977.1"/>
    <property type="molecule type" value="Genomic_DNA"/>
</dbReference>
<gene>
    <name evidence="4" type="ORF">PV04_09861</name>
</gene>
<evidence type="ECO:0000313" key="5">
    <source>
        <dbReference type="Proteomes" id="UP000054266"/>
    </source>
</evidence>
<reference evidence="4 5" key="1">
    <citation type="submission" date="2015-01" db="EMBL/GenBank/DDBJ databases">
        <title>The Genome Sequence of Capronia semiimmersa CBS27337.</title>
        <authorList>
            <consortium name="The Broad Institute Genomics Platform"/>
            <person name="Cuomo C."/>
            <person name="de Hoog S."/>
            <person name="Gorbushina A."/>
            <person name="Stielow B."/>
            <person name="Teixiera M."/>
            <person name="Abouelleil A."/>
            <person name="Chapman S.B."/>
            <person name="Priest M."/>
            <person name="Young S.K."/>
            <person name="Wortman J."/>
            <person name="Nusbaum C."/>
            <person name="Birren B."/>
        </authorList>
    </citation>
    <scope>NUCLEOTIDE SEQUENCE [LARGE SCALE GENOMIC DNA]</scope>
    <source>
        <strain evidence="4 5">CBS 27337</strain>
    </source>
</reference>
<name>A0A0D2DKQ5_9EURO</name>
<keyword evidence="5" id="KW-1185">Reference proteome</keyword>
<dbReference type="InterPro" id="IPR015158">
    <property type="entry name" value="Bud22_dom"/>
</dbReference>
<evidence type="ECO:0000259" key="3">
    <source>
        <dbReference type="Pfam" id="PF09073"/>
    </source>
</evidence>
<dbReference type="GO" id="GO:0030686">
    <property type="term" value="C:90S preribosome"/>
    <property type="evidence" value="ECO:0007669"/>
    <property type="project" value="TreeGrafter"/>
</dbReference>
<keyword evidence="1" id="KW-0175">Coiled coil</keyword>
<feature type="compositionally biased region" description="Basic and acidic residues" evidence="2">
    <location>
        <begin position="399"/>
        <end position="411"/>
    </location>
</feature>
<dbReference type="Proteomes" id="UP000054266">
    <property type="component" value="Unassembled WGS sequence"/>
</dbReference>
<dbReference type="Pfam" id="PF09073">
    <property type="entry name" value="BUD22"/>
    <property type="match status" value="1"/>
</dbReference>
<feature type="domain" description="Bud22" evidence="3">
    <location>
        <begin position="33"/>
        <end position="441"/>
    </location>
</feature>
<dbReference type="PANTHER" id="PTHR23325:SF1">
    <property type="entry name" value="SERUM RESPONSE FACTOR-BINDING PROTEIN 1"/>
    <property type="match status" value="1"/>
</dbReference>
<organism evidence="4 5">
    <name type="scientific">Phialophora macrospora</name>
    <dbReference type="NCBI Taxonomy" id="1851006"/>
    <lineage>
        <taxon>Eukaryota</taxon>
        <taxon>Fungi</taxon>
        <taxon>Dikarya</taxon>
        <taxon>Ascomycota</taxon>
        <taxon>Pezizomycotina</taxon>
        <taxon>Eurotiomycetes</taxon>
        <taxon>Chaetothyriomycetidae</taxon>
        <taxon>Chaetothyriales</taxon>
        <taxon>Herpotrichiellaceae</taxon>
        <taxon>Phialophora</taxon>
    </lineage>
</organism>
<dbReference type="PANTHER" id="PTHR23325">
    <property type="entry name" value="SERUM RESPONSE FACTOR-BINDING"/>
    <property type="match status" value="1"/>
</dbReference>
<accession>A0A0D2DKQ5</accession>
<proteinExistence type="predicted"/>
<dbReference type="GO" id="GO:0030490">
    <property type="term" value="P:maturation of SSU-rRNA"/>
    <property type="evidence" value="ECO:0007669"/>
    <property type="project" value="TreeGrafter"/>
</dbReference>
<evidence type="ECO:0000256" key="2">
    <source>
        <dbReference type="SAM" id="MobiDB-lite"/>
    </source>
</evidence>
<evidence type="ECO:0000256" key="1">
    <source>
        <dbReference type="ARBA" id="ARBA00023054"/>
    </source>
</evidence>
<feature type="region of interest" description="Disordered" evidence="2">
    <location>
        <begin position="159"/>
        <end position="441"/>
    </location>
</feature>
<dbReference type="InterPro" id="IPR037393">
    <property type="entry name" value="Bud22/SRFB1"/>
</dbReference>
<dbReference type="GO" id="GO:0005634">
    <property type="term" value="C:nucleus"/>
    <property type="evidence" value="ECO:0007669"/>
    <property type="project" value="TreeGrafter"/>
</dbReference>
<dbReference type="HOGENOM" id="CLU_029647_0_0_1"/>
<feature type="compositionally biased region" description="Basic residues" evidence="2">
    <location>
        <begin position="321"/>
        <end position="330"/>
    </location>
</feature>
<feature type="compositionally biased region" description="Low complexity" evidence="2">
    <location>
        <begin position="295"/>
        <end position="305"/>
    </location>
</feature>
<feature type="compositionally biased region" description="Low complexity" evidence="2">
    <location>
        <begin position="261"/>
        <end position="270"/>
    </location>
</feature>
<protein>
    <recommendedName>
        <fullName evidence="3">Bud22 domain-containing protein</fullName>
    </recommendedName>
</protein>
<dbReference type="AlphaFoldDB" id="A0A0D2DKQ5"/>